<evidence type="ECO:0000259" key="4">
    <source>
        <dbReference type="PROSITE" id="PS50075"/>
    </source>
</evidence>
<dbReference type="InterPro" id="IPR006162">
    <property type="entry name" value="Ppantetheine_attach_site"/>
</dbReference>
<keyword evidence="3" id="KW-0436">Ligase</keyword>
<name>A0A366E123_9NOCA</name>
<evidence type="ECO:0000256" key="1">
    <source>
        <dbReference type="ARBA" id="ARBA00022450"/>
    </source>
</evidence>
<dbReference type="Pfam" id="PF00550">
    <property type="entry name" value="PP-binding"/>
    <property type="match status" value="1"/>
</dbReference>
<organism evidence="5 6">
    <name type="scientific">Nocardia puris</name>
    <dbReference type="NCBI Taxonomy" id="208602"/>
    <lineage>
        <taxon>Bacteria</taxon>
        <taxon>Bacillati</taxon>
        <taxon>Actinomycetota</taxon>
        <taxon>Actinomycetes</taxon>
        <taxon>Mycobacteriales</taxon>
        <taxon>Nocardiaceae</taxon>
        <taxon>Nocardia</taxon>
    </lineage>
</organism>
<dbReference type="InterPro" id="IPR009081">
    <property type="entry name" value="PP-bd_ACP"/>
</dbReference>
<dbReference type="AlphaFoldDB" id="A0A366E123"/>
<dbReference type="GO" id="GO:0044550">
    <property type="term" value="P:secondary metabolite biosynthetic process"/>
    <property type="evidence" value="ECO:0007669"/>
    <property type="project" value="TreeGrafter"/>
</dbReference>
<dbReference type="RefSeq" id="WP_170160682.1">
    <property type="nucleotide sequence ID" value="NZ_QNRE01000001.1"/>
</dbReference>
<evidence type="ECO:0000256" key="2">
    <source>
        <dbReference type="ARBA" id="ARBA00022553"/>
    </source>
</evidence>
<keyword evidence="2" id="KW-0597">Phosphoprotein</keyword>
<proteinExistence type="predicted"/>
<evidence type="ECO:0000256" key="3">
    <source>
        <dbReference type="ARBA" id="ARBA00022598"/>
    </source>
</evidence>
<dbReference type="EMBL" id="QNRE01000001">
    <property type="protein sequence ID" value="RBO96076.1"/>
    <property type="molecule type" value="Genomic_DNA"/>
</dbReference>
<comment type="caution">
    <text evidence="5">The sequence shown here is derived from an EMBL/GenBank/DDBJ whole genome shotgun (WGS) entry which is preliminary data.</text>
</comment>
<protein>
    <submittedName>
        <fullName evidence="5">Phosphopantetheine binding protein</fullName>
    </submittedName>
</protein>
<dbReference type="PANTHER" id="PTHR45527">
    <property type="entry name" value="NONRIBOSOMAL PEPTIDE SYNTHETASE"/>
    <property type="match status" value="1"/>
</dbReference>
<dbReference type="PROSITE" id="PS00012">
    <property type="entry name" value="PHOSPHOPANTETHEINE"/>
    <property type="match status" value="1"/>
</dbReference>
<dbReference type="SUPFAM" id="SSF47336">
    <property type="entry name" value="ACP-like"/>
    <property type="match status" value="1"/>
</dbReference>
<dbReference type="Gene3D" id="1.10.1200.10">
    <property type="entry name" value="ACP-like"/>
    <property type="match status" value="1"/>
</dbReference>
<dbReference type="Proteomes" id="UP000252586">
    <property type="component" value="Unassembled WGS sequence"/>
</dbReference>
<dbReference type="GO" id="GO:0031177">
    <property type="term" value="F:phosphopantetheine binding"/>
    <property type="evidence" value="ECO:0007669"/>
    <property type="project" value="TreeGrafter"/>
</dbReference>
<dbReference type="PROSITE" id="PS50075">
    <property type="entry name" value="CARRIER"/>
    <property type="match status" value="1"/>
</dbReference>
<dbReference type="GO" id="GO:0016874">
    <property type="term" value="F:ligase activity"/>
    <property type="evidence" value="ECO:0007669"/>
    <property type="project" value="UniProtKB-KW"/>
</dbReference>
<sequence>RPGLETRIGRLWQEIVGGELPGRDTSFFAAGGDSLSATRLLGRLHRELGVTTGLREFFTTPTIAGLTRNQPQNDLELEEGAL</sequence>
<feature type="domain" description="Carrier" evidence="4">
    <location>
        <begin position="1"/>
        <end position="74"/>
    </location>
</feature>
<evidence type="ECO:0000313" key="6">
    <source>
        <dbReference type="Proteomes" id="UP000252586"/>
    </source>
</evidence>
<keyword evidence="6" id="KW-1185">Reference proteome</keyword>
<dbReference type="PANTHER" id="PTHR45527:SF10">
    <property type="entry name" value="PYOCHELIN SYNTHASE PCHF"/>
    <property type="match status" value="1"/>
</dbReference>
<dbReference type="GO" id="GO:0005737">
    <property type="term" value="C:cytoplasm"/>
    <property type="evidence" value="ECO:0007669"/>
    <property type="project" value="TreeGrafter"/>
</dbReference>
<feature type="non-terminal residue" evidence="5">
    <location>
        <position position="1"/>
    </location>
</feature>
<dbReference type="GO" id="GO:0043041">
    <property type="term" value="P:amino acid activation for nonribosomal peptide biosynthetic process"/>
    <property type="evidence" value="ECO:0007669"/>
    <property type="project" value="TreeGrafter"/>
</dbReference>
<keyword evidence="1" id="KW-0596">Phosphopantetheine</keyword>
<reference evidence="5 6" key="1">
    <citation type="submission" date="2018-06" db="EMBL/GenBank/DDBJ databases">
        <title>Genomic Encyclopedia of Type Strains, Phase IV (KMG-IV): sequencing the most valuable type-strain genomes for metagenomic binning, comparative biology and taxonomic classification.</title>
        <authorList>
            <person name="Goeker M."/>
        </authorList>
    </citation>
    <scope>NUCLEOTIDE SEQUENCE [LARGE SCALE GENOMIC DNA]</scope>
    <source>
        <strain evidence="5 6">DSM 44599</strain>
    </source>
</reference>
<gene>
    <name evidence="5" type="ORF">DFR74_10187</name>
</gene>
<evidence type="ECO:0000313" key="5">
    <source>
        <dbReference type="EMBL" id="RBO96076.1"/>
    </source>
</evidence>
<dbReference type="InterPro" id="IPR036736">
    <property type="entry name" value="ACP-like_sf"/>
</dbReference>
<accession>A0A366E123</accession>